<dbReference type="PROSITE" id="PS50178">
    <property type="entry name" value="ZF_FYVE"/>
    <property type="match status" value="2"/>
</dbReference>
<organism evidence="6 7">
    <name type="scientific">Nematostella vectensis</name>
    <name type="common">Starlet sea anemone</name>
    <dbReference type="NCBI Taxonomy" id="45351"/>
    <lineage>
        <taxon>Eukaryota</taxon>
        <taxon>Metazoa</taxon>
        <taxon>Cnidaria</taxon>
        <taxon>Anthozoa</taxon>
        <taxon>Hexacorallia</taxon>
        <taxon>Actiniaria</taxon>
        <taxon>Edwardsiidae</taxon>
        <taxon>Nematostella</taxon>
    </lineage>
</organism>
<evidence type="ECO:0000256" key="4">
    <source>
        <dbReference type="PROSITE-ProRule" id="PRU00091"/>
    </source>
</evidence>
<sequence length="625" mass="70005">FYLICASFVLQVQNAEEFINQLGCQGQTSLKILSIFGNTGDGKSYTLNHTFFDGQEIFKTSASQLSCTVGVWASYDAVHHCIVLDTEGLLGMSGNQNQRTRLLLKVLAISDIVIYRTRAERLHTDMFTFLGDASEAYLKHFTKELRAATERCNLNVPLCSLGPALIIFHETQHTDVLGVSTRNANDILKQRFTDVGRIPQAFSSIMYIGTRTYSLPTDFSALRKVIKQHLADSSVRSPRSPHVIFNALMFLNEKFNSDLEQTIPSTFPDEYFTCQSSCLSCGSRCQQSMNHTNQDQSHTCETRCKYQAQYDNRYFTCKACFEKGKHVVIIPKMCSAGDSSWLGMVRYAWAGYVLECSECGIIYRSREYWYGNRDPVETVVRTELKHVWPGDNAAPLEPSNASRRLLDGVKYLSDTVGAYSTPSSRAMTAWIADRVAPDYWVPNAQILACQSCDHVFSADEKKHHCRACGGGFCDNCSANKKPVPERGWGMEPVRVCDSCFSKRASTDEGIGRAGSLVEQTLGPMAGRRVIEGVQSAVETLGFAMEYPRDIITDAARPGYWVPDALITNCHHCKQEFKGSDRKHHCRSCGQGFCDECSKQRRTVPSRGWDHPVRVCDKCVTKKGEL</sequence>
<evidence type="ECO:0000256" key="1">
    <source>
        <dbReference type="ARBA" id="ARBA00022723"/>
    </source>
</evidence>
<dbReference type="AlphaFoldDB" id="A7RWY7"/>
<dbReference type="InterPro" id="IPR017455">
    <property type="entry name" value="Znf_FYVE-rel"/>
</dbReference>
<feature type="non-terminal residue" evidence="6">
    <location>
        <position position="1"/>
    </location>
</feature>
<evidence type="ECO:0000256" key="3">
    <source>
        <dbReference type="ARBA" id="ARBA00022833"/>
    </source>
</evidence>
<dbReference type="InterPro" id="IPR000306">
    <property type="entry name" value="Znf_FYVE"/>
</dbReference>
<dbReference type="InterPro" id="IPR042427">
    <property type="entry name" value="ZFYV1"/>
</dbReference>
<dbReference type="SUPFAM" id="SSF52540">
    <property type="entry name" value="P-loop containing nucleoside triphosphate hydrolases"/>
    <property type="match status" value="1"/>
</dbReference>
<dbReference type="Gene3D" id="3.40.50.300">
    <property type="entry name" value="P-loop containing nucleotide triphosphate hydrolases"/>
    <property type="match status" value="1"/>
</dbReference>
<evidence type="ECO:0000256" key="2">
    <source>
        <dbReference type="ARBA" id="ARBA00022771"/>
    </source>
</evidence>
<dbReference type="PhylomeDB" id="A7RWY7"/>
<dbReference type="PANTHER" id="PTHR46624:SF4">
    <property type="entry name" value="FYVE-TYPE DOMAIN-CONTAINING PROTEIN"/>
    <property type="match status" value="1"/>
</dbReference>
<dbReference type="GO" id="GO:0005811">
    <property type="term" value="C:lipid droplet"/>
    <property type="evidence" value="ECO:0000318"/>
    <property type="project" value="GO_Central"/>
</dbReference>
<name>A7RWY7_NEMVE</name>
<dbReference type="GO" id="GO:0032266">
    <property type="term" value="F:phosphatidylinositol-3-phosphate binding"/>
    <property type="evidence" value="ECO:0000318"/>
    <property type="project" value="GO_Central"/>
</dbReference>
<evidence type="ECO:0000313" key="7">
    <source>
        <dbReference type="Proteomes" id="UP000001593"/>
    </source>
</evidence>
<protein>
    <recommendedName>
        <fullName evidence="5">FYVE-type domain-containing protein</fullName>
    </recommendedName>
</protein>
<dbReference type="EMBL" id="DS469548">
    <property type="protein sequence ID" value="EDO44056.1"/>
    <property type="molecule type" value="Genomic_DNA"/>
</dbReference>
<dbReference type="Pfam" id="PF01363">
    <property type="entry name" value="FYVE"/>
    <property type="match status" value="2"/>
</dbReference>
<dbReference type="OMA" id="IQSCCEC"/>
<dbReference type="GO" id="GO:0005547">
    <property type="term" value="F:phosphatidylinositol-3,4,5-trisphosphate binding"/>
    <property type="evidence" value="ECO:0000318"/>
    <property type="project" value="GO_Central"/>
</dbReference>
<dbReference type="STRING" id="45351.A7RWY7"/>
<dbReference type="GO" id="GO:0043325">
    <property type="term" value="F:phosphatidylinositol-3,4-bisphosphate binding"/>
    <property type="evidence" value="ECO:0000318"/>
    <property type="project" value="GO_Central"/>
</dbReference>
<accession>A7RWY7</accession>
<dbReference type="InterPro" id="IPR011011">
    <property type="entry name" value="Znf_FYVE_PHD"/>
</dbReference>
<dbReference type="eggNOG" id="KOG1818">
    <property type="taxonomic scope" value="Eukaryota"/>
</dbReference>
<dbReference type="InterPro" id="IPR027417">
    <property type="entry name" value="P-loop_NTPase"/>
</dbReference>
<dbReference type="HOGENOM" id="CLU_020922_0_0_1"/>
<keyword evidence="7" id="KW-1185">Reference proteome</keyword>
<dbReference type="GO" id="GO:0005545">
    <property type="term" value="F:1-phosphatidylinositol binding"/>
    <property type="evidence" value="ECO:0000318"/>
    <property type="project" value="GO_Central"/>
</dbReference>
<feature type="domain" description="FYVE-type" evidence="5">
    <location>
        <begin position="563"/>
        <end position="623"/>
    </location>
</feature>
<keyword evidence="1" id="KW-0479">Metal-binding</keyword>
<proteinExistence type="predicted"/>
<dbReference type="Gene3D" id="3.30.40.10">
    <property type="entry name" value="Zinc/RING finger domain, C3HC4 (zinc finger)"/>
    <property type="match status" value="2"/>
</dbReference>
<dbReference type="GO" id="GO:0008270">
    <property type="term" value="F:zinc ion binding"/>
    <property type="evidence" value="ECO:0007669"/>
    <property type="project" value="UniProtKB-KW"/>
</dbReference>
<gene>
    <name evidence="6" type="ORF">NEMVEDRAFT_v1g96275</name>
</gene>
<dbReference type="SMART" id="SM00064">
    <property type="entry name" value="FYVE"/>
    <property type="match status" value="2"/>
</dbReference>
<keyword evidence="3" id="KW-0862">Zinc</keyword>
<keyword evidence="2 4" id="KW-0863">Zinc-finger</keyword>
<dbReference type="PANTHER" id="PTHR46624">
    <property type="entry name" value="AGAP002036-PA"/>
    <property type="match status" value="1"/>
</dbReference>
<dbReference type="Proteomes" id="UP000001593">
    <property type="component" value="Unassembled WGS sequence"/>
</dbReference>
<dbReference type="InParanoid" id="A7RWY7"/>
<reference evidence="6 7" key="1">
    <citation type="journal article" date="2007" name="Science">
        <title>Sea anemone genome reveals ancestral eumetazoan gene repertoire and genomic organization.</title>
        <authorList>
            <person name="Putnam N.H."/>
            <person name="Srivastava M."/>
            <person name="Hellsten U."/>
            <person name="Dirks B."/>
            <person name="Chapman J."/>
            <person name="Salamov A."/>
            <person name="Terry A."/>
            <person name="Shapiro H."/>
            <person name="Lindquist E."/>
            <person name="Kapitonov V.V."/>
            <person name="Jurka J."/>
            <person name="Genikhovich G."/>
            <person name="Grigoriev I.V."/>
            <person name="Lucas S.M."/>
            <person name="Steele R.E."/>
            <person name="Finnerty J.R."/>
            <person name="Technau U."/>
            <person name="Martindale M.Q."/>
            <person name="Rokhsar D.S."/>
        </authorList>
    </citation>
    <scope>NUCLEOTIDE SEQUENCE [LARGE SCALE GENOMIC DNA]</scope>
    <source>
        <strain evidence="7">CH2 X CH6</strain>
    </source>
</reference>
<feature type="domain" description="FYVE-type" evidence="5">
    <location>
        <begin position="443"/>
        <end position="504"/>
    </location>
</feature>
<dbReference type="GO" id="GO:0140042">
    <property type="term" value="P:lipid droplet formation"/>
    <property type="evidence" value="ECO:0000318"/>
    <property type="project" value="GO_Central"/>
</dbReference>
<evidence type="ECO:0000259" key="5">
    <source>
        <dbReference type="PROSITE" id="PS50178"/>
    </source>
</evidence>
<dbReference type="SUPFAM" id="SSF57903">
    <property type="entry name" value="FYVE/PHD zinc finger"/>
    <property type="match status" value="2"/>
</dbReference>
<dbReference type="CDD" id="cd15734">
    <property type="entry name" value="FYVE_ZFYV1"/>
    <property type="match status" value="1"/>
</dbReference>
<dbReference type="InterPro" id="IPR013083">
    <property type="entry name" value="Znf_RING/FYVE/PHD"/>
</dbReference>
<evidence type="ECO:0000313" key="6">
    <source>
        <dbReference type="EMBL" id="EDO44056.1"/>
    </source>
</evidence>